<comment type="similarity">
    <text evidence="1">Belongs to the LysR transcriptional regulatory family.</text>
</comment>
<feature type="domain" description="HTH lysR-type" evidence="5">
    <location>
        <begin position="3"/>
        <end position="60"/>
    </location>
</feature>
<keyword evidence="3" id="KW-0238">DNA-binding</keyword>
<keyword evidence="4" id="KW-0804">Transcription</keyword>
<dbReference type="PANTHER" id="PTHR30427:SF1">
    <property type="entry name" value="TRANSCRIPTIONAL ACTIVATOR PROTEIN LYSR"/>
    <property type="match status" value="1"/>
</dbReference>
<sequence length="319" mass="35221">MNLSLRQLTVFREVMRSGSISQAAKTVGRTQPAVSTMIATLEQELGFALFLREHGKLTPTPEARYFLEEAEAILDRLERTKQALAGMAALQTGKLRIACHPAASGLFMPRLLTGFMADKREVDLSLIMRSSAVIEDMVASQQFDIGFAETPAARASIDQTDFDLECVCVLRRNDPLAAKSVITPQDLDGRPMAILFDDHPTATQTEEAFVAAHCAFNKRLELRTFLPGLQFVAEGFCYMVCDMITAYSYLLQAGGGTGLTMRRFRPRVTNSVSILTPAYVSQARLTQAFSAYLAEAIRAIRTETERQLDAPPDSPRNTL</sequence>
<evidence type="ECO:0000256" key="2">
    <source>
        <dbReference type="ARBA" id="ARBA00023015"/>
    </source>
</evidence>
<keyword evidence="7" id="KW-1185">Reference proteome</keyword>
<dbReference type="GO" id="GO:0043565">
    <property type="term" value="F:sequence-specific DNA binding"/>
    <property type="evidence" value="ECO:0007669"/>
    <property type="project" value="TreeGrafter"/>
</dbReference>
<dbReference type="AlphaFoldDB" id="A0A238KZH8"/>
<reference evidence="6 7" key="1">
    <citation type="submission" date="2017-05" db="EMBL/GenBank/DDBJ databases">
        <authorList>
            <person name="Song R."/>
            <person name="Chenine A.L."/>
            <person name="Ruprecht R.M."/>
        </authorList>
    </citation>
    <scope>NUCLEOTIDE SEQUENCE [LARGE SCALE GENOMIC DNA]</scope>
    <source>
        <strain evidence="6 7">CECT 8898</strain>
    </source>
</reference>
<evidence type="ECO:0000259" key="5">
    <source>
        <dbReference type="PROSITE" id="PS50931"/>
    </source>
</evidence>
<evidence type="ECO:0000256" key="3">
    <source>
        <dbReference type="ARBA" id="ARBA00023125"/>
    </source>
</evidence>
<accession>A0A238KZH8</accession>
<name>A0A238KZH8_9RHOB</name>
<evidence type="ECO:0000313" key="6">
    <source>
        <dbReference type="EMBL" id="SMX48117.1"/>
    </source>
</evidence>
<dbReference type="EMBL" id="FXYF01000012">
    <property type="protein sequence ID" value="SMX48117.1"/>
    <property type="molecule type" value="Genomic_DNA"/>
</dbReference>
<dbReference type="InterPro" id="IPR036390">
    <property type="entry name" value="WH_DNA-bd_sf"/>
</dbReference>
<proteinExistence type="inferred from homology"/>
<dbReference type="SUPFAM" id="SSF53850">
    <property type="entry name" value="Periplasmic binding protein-like II"/>
    <property type="match status" value="1"/>
</dbReference>
<evidence type="ECO:0000256" key="1">
    <source>
        <dbReference type="ARBA" id="ARBA00009437"/>
    </source>
</evidence>
<dbReference type="OrthoDB" id="8479870at2"/>
<dbReference type="PRINTS" id="PR00039">
    <property type="entry name" value="HTHLYSR"/>
</dbReference>
<dbReference type="GO" id="GO:0010628">
    <property type="term" value="P:positive regulation of gene expression"/>
    <property type="evidence" value="ECO:0007669"/>
    <property type="project" value="TreeGrafter"/>
</dbReference>
<evidence type="ECO:0000256" key="4">
    <source>
        <dbReference type="ARBA" id="ARBA00023163"/>
    </source>
</evidence>
<dbReference type="GO" id="GO:0003700">
    <property type="term" value="F:DNA-binding transcription factor activity"/>
    <property type="evidence" value="ECO:0007669"/>
    <property type="project" value="InterPro"/>
</dbReference>
<gene>
    <name evidence="6" type="primary">cynR_3</name>
    <name evidence="6" type="ORF">MAA8898_03865</name>
</gene>
<dbReference type="Pfam" id="PF03466">
    <property type="entry name" value="LysR_substrate"/>
    <property type="match status" value="1"/>
</dbReference>
<protein>
    <submittedName>
        <fullName evidence="6">HTH-type transcriptional regulator CynR</fullName>
    </submittedName>
</protein>
<dbReference type="InterPro" id="IPR036388">
    <property type="entry name" value="WH-like_DNA-bd_sf"/>
</dbReference>
<dbReference type="Pfam" id="PF00126">
    <property type="entry name" value="HTH_1"/>
    <property type="match status" value="1"/>
</dbReference>
<organism evidence="6 7">
    <name type="scientific">Maliponia aquimaris</name>
    <dbReference type="NCBI Taxonomy" id="1673631"/>
    <lineage>
        <taxon>Bacteria</taxon>
        <taxon>Pseudomonadati</taxon>
        <taxon>Pseudomonadota</taxon>
        <taxon>Alphaproteobacteria</taxon>
        <taxon>Rhodobacterales</taxon>
        <taxon>Paracoccaceae</taxon>
        <taxon>Maliponia</taxon>
    </lineage>
</organism>
<dbReference type="Proteomes" id="UP000207598">
    <property type="component" value="Unassembled WGS sequence"/>
</dbReference>
<dbReference type="Gene3D" id="3.40.190.290">
    <property type="match status" value="1"/>
</dbReference>
<dbReference type="InterPro" id="IPR005119">
    <property type="entry name" value="LysR_subst-bd"/>
</dbReference>
<evidence type="ECO:0000313" key="7">
    <source>
        <dbReference type="Proteomes" id="UP000207598"/>
    </source>
</evidence>
<dbReference type="Gene3D" id="1.10.10.10">
    <property type="entry name" value="Winged helix-like DNA-binding domain superfamily/Winged helix DNA-binding domain"/>
    <property type="match status" value="1"/>
</dbReference>
<keyword evidence="2" id="KW-0805">Transcription regulation</keyword>
<dbReference type="FunFam" id="1.10.10.10:FF:000001">
    <property type="entry name" value="LysR family transcriptional regulator"/>
    <property type="match status" value="1"/>
</dbReference>
<dbReference type="RefSeq" id="WP_094022633.1">
    <property type="nucleotide sequence ID" value="NZ_FXYF01000012.1"/>
</dbReference>
<dbReference type="PANTHER" id="PTHR30427">
    <property type="entry name" value="TRANSCRIPTIONAL ACTIVATOR PROTEIN LYSR"/>
    <property type="match status" value="1"/>
</dbReference>
<dbReference type="PROSITE" id="PS50931">
    <property type="entry name" value="HTH_LYSR"/>
    <property type="match status" value="1"/>
</dbReference>
<dbReference type="InterPro" id="IPR000847">
    <property type="entry name" value="LysR_HTH_N"/>
</dbReference>
<dbReference type="SUPFAM" id="SSF46785">
    <property type="entry name" value="Winged helix' DNA-binding domain"/>
    <property type="match status" value="1"/>
</dbReference>